<keyword evidence="3" id="KW-1185">Reference proteome</keyword>
<evidence type="ECO:0000313" key="2">
    <source>
        <dbReference type="EMBL" id="MBB4923430.1"/>
    </source>
</evidence>
<accession>A0A7W7VVF0</accession>
<reference evidence="2 3" key="1">
    <citation type="submission" date="2020-08" db="EMBL/GenBank/DDBJ databases">
        <title>Sequencing the genomes of 1000 actinobacteria strains.</title>
        <authorList>
            <person name="Klenk H.-P."/>
        </authorList>
    </citation>
    <scope>NUCLEOTIDE SEQUENCE [LARGE SCALE GENOMIC DNA]</scope>
    <source>
        <strain evidence="2 3">DSM 41654</strain>
    </source>
</reference>
<evidence type="ECO:0000256" key="1">
    <source>
        <dbReference type="SAM" id="MobiDB-lite"/>
    </source>
</evidence>
<feature type="region of interest" description="Disordered" evidence="1">
    <location>
        <begin position="1"/>
        <end position="22"/>
    </location>
</feature>
<gene>
    <name evidence="2" type="ORF">FHR34_002423</name>
</gene>
<dbReference type="Proteomes" id="UP000540506">
    <property type="component" value="Unassembled WGS sequence"/>
</dbReference>
<comment type="caution">
    <text evidence="2">The sequence shown here is derived from an EMBL/GenBank/DDBJ whole genome shotgun (WGS) entry which is preliminary data.</text>
</comment>
<proteinExistence type="predicted"/>
<evidence type="ECO:0000313" key="3">
    <source>
        <dbReference type="Proteomes" id="UP000540506"/>
    </source>
</evidence>
<sequence>MSADHVPIARTRATTPDEPYDRLAASAQLRRLGE</sequence>
<name>A0A7W7VVF0_KITKI</name>
<protein>
    <submittedName>
        <fullName evidence="2">Uncharacterized protein</fullName>
    </submittedName>
</protein>
<dbReference type="EMBL" id="JACHJV010000001">
    <property type="protein sequence ID" value="MBB4923430.1"/>
    <property type="molecule type" value="Genomic_DNA"/>
</dbReference>
<organism evidence="2 3">
    <name type="scientific">Kitasatospora kifunensis</name>
    <name type="common">Streptomyces kifunensis</name>
    <dbReference type="NCBI Taxonomy" id="58351"/>
    <lineage>
        <taxon>Bacteria</taxon>
        <taxon>Bacillati</taxon>
        <taxon>Actinomycetota</taxon>
        <taxon>Actinomycetes</taxon>
        <taxon>Kitasatosporales</taxon>
        <taxon>Streptomycetaceae</taxon>
        <taxon>Kitasatospora</taxon>
    </lineage>
</organism>
<dbReference type="AlphaFoldDB" id="A0A7W7VVF0"/>